<evidence type="ECO:0000256" key="1">
    <source>
        <dbReference type="ARBA" id="ARBA00008894"/>
    </source>
</evidence>
<dbReference type="InterPro" id="IPR058922">
    <property type="entry name" value="WHD_DRP"/>
</dbReference>
<name>A0AAV6XM81_9LAMI</name>
<dbReference type="Pfam" id="PF23559">
    <property type="entry name" value="WHD_DRP"/>
    <property type="match status" value="1"/>
</dbReference>
<keyword evidence="5" id="KW-0611">Plant defense</keyword>
<dbReference type="InterPro" id="IPR002182">
    <property type="entry name" value="NB-ARC"/>
</dbReference>
<keyword evidence="4" id="KW-0547">Nucleotide-binding</keyword>
<keyword evidence="3" id="KW-0677">Repeat</keyword>
<gene>
    <name evidence="10" type="ORF">BUALT_Bualt07G0166200</name>
</gene>
<dbReference type="SUPFAM" id="SSF52540">
    <property type="entry name" value="P-loop containing nucleoside triphosphate hydrolases"/>
    <property type="match status" value="1"/>
</dbReference>
<reference evidence="10" key="1">
    <citation type="submission" date="2019-10" db="EMBL/GenBank/DDBJ databases">
        <authorList>
            <person name="Zhang R."/>
            <person name="Pan Y."/>
            <person name="Wang J."/>
            <person name="Ma R."/>
            <person name="Yu S."/>
        </authorList>
    </citation>
    <scope>NUCLEOTIDE SEQUENCE</scope>
    <source>
        <strain evidence="10">LA-IB0</strain>
        <tissue evidence="10">Leaf</tissue>
    </source>
</reference>
<dbReference type="EMBL" id="WHWC01000007">
    <property type="protein sequence ID" value="KAG8380175.1"/>
    <property type="molecule type" value="Genomic_DNA"/>
</dbReference>
<dbReference type="FunFam" id="1.10.10.10:FF:000322">
    <property type="entry name" value="Probable disease resistance protein At1g63360"/>
    <property type="match status" value="1"/>
</dbReference>
<feature type="domain" description="Disease resistance R13L4/SHOC-2-like LRR" evidence="9">
    <location>
        <begin position="406"/>
        <end position="627"/>
    </location>
</feature>
<comment type="similarity">
    <text evidence="1">Belongs to the disease resistance NB-LRR family.</text>
</comment>
<protein>
    <recommendedName>
        <fullName evidence="12">NB-ARC domain-containing protein</fullName>
    </recommendedName>
</protein>
<evidence type="ECO:0000256" key="4">
    <source>
        <dbReference type="ARBA" id="ARBA00022741"/>
    </source>
</evidence>
<dbReference type="InterPro" id="IPR055414">
    <property type="entry name" value="LRR_R13L4/SHOC2-like"/>
</dbReference>
<evidence type="ECO:0000256" key="6">
    <source>
        <dbReference type="ARBA" id="ARBA00022840"/>
    </source>
</evidence>
<organism evidence="10 11">
    <name type="scientific">Buddleja alternifolia</name>
    <dbReference type="NCBI Taxonomy" id="168488"/>
    <lineage>
        <taxon>Eukaryota</taxon>
        <taxon>Viridiplantae</taxon>
        <taxon>Streptophyta</taxon>
        <taxon>Embryophyta</taxon>
        <taxon>Tracheophyta</taxon>
        <taxon>Spermatophyta</taxon>
        <taxon>Magnoliopsida</taxon>
        <taxon>eudicotyledons</taxon>
        <taxon>Gunneridae</taxon>
        <taxon>Pentapetalae</taxon>
        <taxon>asterids</taxon>
        <taxon>lamiids</taxon>
        <taxon>Lamiales</taxon>
        <taxon>Scrophulariaceae</taxon>
        <taxon>Buddlejeae</taxon>
        <taxon>Buddleja</taxon>
    </lineage>
</organism>
<dbReference type="GO" id="GO:0006952">
    <property type="term" value="P:defense response"/>
    <property type="evidence" value="ECO:0007669"/>
    <property type="project" value="UniProtKB-KW"/>
</dbReference>
<dbReference type="Gene3D" id="3.80.10.10">
    <property type="entry name" value="Ribonuclease Inhibitor"/>
    <property type="match status" value="1"/>
</dbReference>
<evidence type="ECO:0008006" key="12">
    <source>
        <dbReference type="Google" id="ProtNLM"/>
    </source>
</evidence>
<dbReference type="GO" id="GO:0005524">
    <property type="term" value="F:ATP binding"/>
    <property type="evidence" value="ECO:0007669"/>
    <property type="project" value="UniProtKB-KW"/>
</dbReference>
<proteinExistence type="inferred from homology"/>
<evidence type="ECO:0000259" key="7">
    <source>
        <dbReference type="Pfam" id="PF00931"/>
    </source>
</evidence>
<dbReference type="InterPro" id="IPR032675">
    <property type="entry name" value="LRR_dom_sf"/>
</dbReference>
<comment type="caution">
    <text evidence="10">The sequence shown here is derived from an EMBL/GenBank/DDBJ whole genome shotgun (WGS) entry which is preliminary data.</text>
</comment>
<evidence type="ECO:0000313" key="10">
    <source>
        <dbReference type="EMBL" id="KAG8380175.1"/>
    </source>
</evidence>
<dbReference type="Proteomes" id="UP000826271">
    <property type="component" value="Unassembled WGS sequence"/>
</dbReference>
<sequence>MDMIVEKKARYAFMEAQPVEPRAFHRGITTSFVEVSEIQGRRDDTDIVVNKLILGGAGQEGRDPCVISIVGTGGIGKTTLAQLVCNDDRVKNCFKKTIWICVSNVSDEVKIAKGIIEKMNGSSSNFNELDSLLQLVADLISGEKILLVPDDVWEEYCTKREVDCDKLQNIGRNIAKKCNGLPLAAKVLGSHLRFKNTMEDYNELSPAMKRCFSYCVIFPKDYEIDVEKLIRMWMAQGYLSINGSSAGDLKLRGRYYFDILSMRSFFQEVWKRVDGVITCKMHDIIHDFAQFLRERKSQNTEGSIEATTKELSGACDPSLLTQIKVYRSLVFQDYEDLLPSSHLIKSLRVLRVLEWKKIEREIKNLIRLRYLDMHGLWLDRIPQTLFKLYNLETLYLGMRQLREVPKEIENLIHLRHLDLSSSHIIEELPETICNLHHLRTLGLDGCYSLERLPEGIDRLINLTHLRNSHTFQLKRIPQGLEQLTGLRTLNVYNVGTRSWCKLRYLNKLDKLSGDFKLKIQLHDTEDVIEARKAKLRNKIDIQNLFSNSIERTDEGESVWNNVMEALQPPPNLLSLIINGYEGTKFPGWITSSLNHLTTLYISNTHYCSSLPPFGKLPCLEWLEIFSMDNLEFLGREFLGIAISLVDDINVPTPSPSPSPSPSMEDITAEEEVSATVSIMPCLEELAIIFCRRLTVLPHRLLRKASSFQHLEILGSPLYNRYEDKEGSDRRSLSHIPSVEMGM</sequence>
<dbReference type="PRINTS" id="PR00364">
    <property type="entry name" value="DISEASERSIST"/>
</dbReference>
<dbReference type="Pfam" id="PF00931">
    <property type="entry name" value="NB-ARC"/>
    <property type="match status" value="1"/>
</dbReference>
<keyword evidence="6" id="KW-0067">ATP-binding</keyword>
<keyword evidence="2" id="KW-0433">Leucine-rich repeat</keyword>
<dbReference type="GO" id="GO:0043531">
    <property type="term" value="F:ADP binding"/>
    <property type="evidence" value="ECO:0007669"/>
    <property type="project" value="InterPro"/>
</dbReference>
<dbReference type="InterPro" id="IPR027417">
    <property type="entry name" value="P-loop_NTPase"/>
</dbReference>
<evidence type="ECO:0000256" key="5">
    <source>
        <dbReference type="ARBA" id="ARBA00022821"/>
    </source>
</evidence>
<keyword evidence="11" id="KW-1185">Reference proteome</keyword>
<evidence type="ECO:0000256" key="2">
    <source>
        <dbReference type="ARBA" id="ARBA00022614"/>
    </source>
</evidence>
<evidence type="ECO:0000256" key="3">
    <source>
        <dbReference type="ARBA" id="ARBA00022737"/>
    </source>
</evidence>
<dbReference type="Gene3D" id="1.10.10.10">
    <property type="entry name" value="Winged helix-like DNA-binding domain superfamily/Winged helix DNA-binding domain"/>
    <property type="match status" value="1"/>
</dbReference>
<evidence type="ECO:0000259" key="9">
    <source>
        <dbReference type="Pfam" id="PF23598"/>
    </source>
</evidence>
<dbReference type="Pfam" id="PF23598">
    <property type="entry name" value="LRR_14"/>
    <property type="match status" value="1"/>
</dbReference>
<dbReference type="SUPFAM" id="SSF52058">
    <property type="entry name" value="L domain-like"/>
    <property type="match status" value="1"/>
</dbReference>
<accession>A0AAV6XM81</accession>
<evidence type="ECO:0000313" key="11">
    <source>
        <dbReference type="Proteomes" id="UP000826271"/>
    </source>
</evidence>
<dbReference type="InterPro" id="IPR036388">
    <property type="entry name" value="WH-like_DNA-bd_sf"/>
</dbReference>
<feature type="domain" description="Disease resistance protein winged helix" evidence="8">
    <location>
        <begin position="217"/>
        <end position="289"/>
    </location>
</feature>
<feature type="domain" description="NB-ARC" evidence="7">
    <location>
        <begin position="61"/>
        <end position="155"/>
    </location>
</feature>
<dbReference type="Gene3D" id="3.40.50.300">
    <property type="entry name" value="P-loop containing nucleotide triphosphate hydrolases"/>
    <property type="match status" value="1"/>
</dbReference>
<evidence type="ECO:0000259" key="8">
    <source>
        <dbReference type="Pfam" id="PF23559"/>
    </source>
</evidence>
<dbReference type="AlphaFoldDB" id="A0AAV6XM81"/>
<dbReference type="PANTHER" id="PTHR36766:SF70">
    <property type="entry name" value="DISEASE RESISTANCE PROTEIN RGA4"/>
    <property type="match status" value="1"/>
</dbReference>
<dbReference type="PANTHER" id="PTHR36766">
    <property type="entry name" value="PLANT BROAD-SPECTRUM MILDEW RESISTANCE PROTEIN RPW8"/>
    <property type="match status" value="1"/>
</dbReference>